<dbReference type="VEuPathDB" id="FungiDB:RhiirFUN_022335"/>
<keyword evidence="2" id="KW-0812">Transmembrane</keyword>
<evidence type="ECO:0000256" key="1">
    <source>
        <dbReference type="SAM" id="MobiDB-lite"/>
    </source>
</evidence>
<protein>
    <submittedName>
        <fullName evidence="3">Uncharacterized protein</fullName>
    </submittedName>
</protein>
<accession>U9TV93</accession>
<evidence type="ECO:0000313" key="3">
    <source>
        <dbReference type="EMBL" id="ESA10263.1"/>
    </source>
</evidence>
<keyword evidence="2" id="KW-0472">Membrane</keyword>
<dbReference type="EMBL" id="KI287282">
    <property type="protein sequence ID" value="ESA10263.1"/>
    <property type="molecule type" value="Genomic_DNA"/>
</dbReference>
<organism evidence="3">
    <name type="scientific">Rhizophagus irregularis (strain DAOM 181602 / DAOM 197198 / MUCL 43194)</name>
    <name type="common">Arbuscular mycorrhizal fungus</name>
    <name type="synonym">Glomus intraradices</name>
    <dbReference type="NCBI Taxonomy" id="747089"/>
    <lineage>
        <taxon>Eukaryota</taxon>
        <taxon>Fungi</taxon>
        <taxon>Fungi incertae sedis</taxon>
        <taxon>Mucoromycota</taxon>
        <taxon>Glomeromycotina</taxon>
        <taxon>Glomeromycetes</taxon>
        <taxon>Glomerales</taxon>
        <taxon>Glomeraceae</taxon>
        <taxon>Rhizophagus</taxon>
    </lineage>
</organism>
<sequence length="192" mass="21663">MIQKTEYMLVNDMDIIIQVKKGFTKSKHYVSPIQPSQKSKHAKETYFNMENVSPKLSVMMKVEDNIPLRTNQDLPDNITCFLCHKLGSCSSCVYILMKIMVVIIIMMMVIGDNNNDNDNYDGDNNDDGDDSDDGDDNDNDGGDGDNNNDEEEEEELYPLLSDVVAEKAAKLKKFILVSYATLIDPRFLTSSV</sequence>
<keyword evidence="2" id="KW-1133">Transmembrane helix</keyword>
<feature type="compositionally biased region" description="Acidic residues" evidence="1">
    <location>
        <begin position="118"/>
        <end position="156"/>
    </location>
</feature>
<evidence type="ECO:0000256" key="2">
    <source>
        <dbReference type="SAM" id="Phobius"/>
    </source>
</evidence>
<reference evidence="3" key="1">
    <citation type="submission" date="2013-07" db="EMBL/GenBank/DDBJ databases">
        <title>The genome of an arbuscular mycorrhizal fungus provides insights into the evolution of the oldest plant symbiosis.</title>
        <authorList>
            <consortium name="DOE Joint Genome Institute"/>
            <person name="Tisserant E."/>
            <person name="Malbreil M."/>
            <person name="Kuo A."/>
            <person name="Kohler A."/>
            <person name="Symeonidi A."/>
            <person name="Balestrini R."/>
            <person name="Charron P."/>
            <person name="Duensing N."/>
            <person name="Frei-dit-Frey N."/>
            <person name="Gianinazzi-Pearson V."/>
            <person name="Gilbert B."/>
            <person name="Handa Y."/>
            <person name="Hijri M."/>
            <person name="Kaul R."/>
            <person name="Kawaguchi M."/>
            <person name="Krajinski F."/>
            <person name="Lammers P."/>
            <person name="Lapierre D."/>
            <person name="Masclaux F.G."/>
            <person name="Murat C."/>
            <person name="Morin E."/>
            <person name="Ndikumana S."/>
            <person name="Pagni M."/>
            <person name="Petitpierre D."/>
            <person name="Requena N."/>
            <person name="Rosikiewicz P."/>
            <person name="Riley R."/>
            <person name="Saito K."/>
            <person name="San Clemente H."/>
            <person name="Shapiro H."/>
            <person name="van Tuinen D."/>
            <person name="Becard G."/>
            <person name="Bonfante P."/>
            <person name="Paszkowski U."/>
            <person name="Shachar-Hill Y."/>
            <person name="Young J.P."/>
            <person name="Sanders I.R."/>
            <person name="Henrissat B."/>
            <person name="Rensing S.A."/>
            <person name="Grigoriev I.V."/>
            <person name="Corradi N."/>
            <person name="Roux C."/>
            <person name="Martin F."/>
        </authorList>
    </citation>
    <scope>NUCLEOTIDE SEQUENCE</scope>
    <source>
        <strain evidence="3">DAOM 197198</strain>
    </source>
</reference>
<feature type="transmembrane region" description="Helical" evidence="2">
    <location>
        <begin position="92"/>
        <end position="111"/>
    </location>
</feature>
<dbReference type="HOGENOM" id="CLU_1415856_0_0_1"/>
<proteinExistence type="predicted"/>
<name>U9TV93_RHIID</name>
<gene>
    <name evidence="3" type="ORF">GLOINDRAFT_97387</name>
</gene>
<dbReference type="AlphaFoldDB" id="U9TV93"/>
<feature type="region of interest" description="Disordered" evidence="1">
    <location>
        <begin position="118"/>
        <end position="157"/>
    </location>
</feature>